<dbReference type="AlphaFoldDB" id="A0A5P3AA36"/>
<proteinExistence type="predicted"/>
<evidence type="ECO:0000313" key="1">
    <source>
        <dbReference type="EMBL" id="QEW25440.1"/>
    </source>
</evidence>
<reference evidence="1 2" key="1">
    <citation type="submission" date="2018-08" db="EMBL/GenBank/DDBJ databases">
        <title>Genetic Globetrotter - A new plasmid hitch-hiking vast phylogenetic and geographic distances.</title>
        <authorList>
            <person name="Vollmers J."/>
            <person name="Petersen J."/>
        </authorList>
    </citation>
    <scope>NUCLEOTIDE SEQUENCE [LARGE SCALE GENOMIC DNA]</scope>
    <source>
        <strain evidence="1 2">DSM 26383</strain>
    </source>
</reference>
<dbReference type="EMBL" id="CP031598">
    <property type="protein sequence ID" value="QEW25440.1"/>
    <property type="molecule type" value="Genomic_DNA"/>
</dbReference>
<dbReference type="RefSeq" id="WP_057814504.1">
    <property type="nucleotide sequence ID" value="NZ_CP031598.1"/>
</dbReference>
<accession>A0A5P3AA36</accession>
<protein>
    <submittedName>
        <fullName evidence="1">Uncharacterized protein</fullName>
    </submittedName>
</protein>
<dbReference type="OrthoDB" id="3034735at2"/>
<name>A0A5P3AA36_9RHOB</name>
<sequence length="228" mass="24488">MSLCSDALMVLFYDIEGDSRDHDAWHSHEHFRERLSVPGFLRATRWVAAGPGPEFMVTYEVDSVDVATSGAYLDRLNDPSDWTKSMMPRFRGMVRGFCHVVAGAGLGLGHVAAVVRFAPEAGQGGALFDRLRDDVLPGLAARRGMAGAHLLRPAPPPPMTREQALRGTDRPLPALLIATAYDAAALDQAVRALLPPEALQATRAEPPAEILTYTIAHTATAAEARPGG</sequence>
<organism evidence="1 2">
    <name type="scientific">Roseovarius indicus</name>
    <dbReference type="NCBI Taxonomy" id="540747"/>
    <lineage>
        <taxon>Bacteria</taxon>
        <taxon>Pseudomonadati</taxon>
        <taxon>Pseudomonadota</taxon>
        <taxon>Alphaproteobacteria</taxon>
        <taxon>Rhodobacterales</taxon>
        <taxon>Roseobacteraceae</taxon>
        <taxon>Roseovarius</taxon>
    </lineage>
</organism>
<gene>
    <name evidence="1" type="ORF">RIdsm_01227</name>
</gene>
<dbReference type="KEGG" id="rid:RIdsm_01227"/>
<evidence type="ECO:0000313" key="2">
    <source>
        <dbReference type="Proteomes" id="UP000325785"/>
    </source>
</evidence>
<dbReference type="Proteomes" id="UP000325785">
    <property type="component" value="Chromosome"/>
</dbReference>